<comment type="caution">
    <text evidence="2">The sequence shown here is derived from an EMBL/GenBank/DDBJ whole genome shotgun (WGS) entry which is preliminary data.</text>
</comment>
<name>A0ABR0RHL6_9EURO</name>
<gene>
    <name evidence="2" type="ORF">PMZ80_007541</name>
</gene>
<evidence type="ECO:0000313" key="2">
    <source>
        <dbReference type="EMBL" id="KAK5940123.1"/>
    </source>
</evidence>
<keyword evidence="3" id="KW-1185">Reference proteome</keyword>
<proteinExistence type="predicted"/>
<feature type="region of interest" description="Disordered" evidence="1">
    <location>
        <begin position="224"/>
        <end position="332"/>
    </location>
</feature>
<feature type="compositionally biased region" description="Pro residues" evidence="1">
    <location>
        <begin position="285"/>
        <end position="295"/>
    </location>
</feature>
<accession>A0ABR0RHL6</accession>
<evidence type="ECO:0000256" key="1">
    <source>
        <dbReference type="SAM" id="MobiDB-lite"/>
    </source>
</evidence>
<sequence length="647" mass="72957">MSQSDILNQVQEAVVLTRSLSQNHLIALSTFGGRDLSSTLSKLSAALIHTETLLEAAGTGKAPHNAYLKLSDLLSKYVSLLKSHLNVLNDEAGRNVHISPHGLSRNAIKERREVNCRTEICESINTITSSLIQSSRFLEKPHLTAGCTPCCRIATNNPKHQATAPVPCSDRDQALVVLSTGCRTDRENQDKHVHFADDPPDLVMSELPASFTFPAELPGSFPPRPAFTCLDRSTNPGGQHHRRTASHSPNRYDPSDDDATAAYRTSSATNDELPLRLDSPRSEPDTPPSPPPPYSPYSRDGVDHYACTNSQHMPASHTSNTPLSTTVPATRSDDDTEVWVDPITLACRKLMQERFPTTALTIYSDYMAYREQVRCASAYNWYLNFRYLSLVFQPDLPMQVFMVDISSCVTMDDQPSAQYRIQKILAYLFEDCFVFARSPFVSHLPDPNAGASASTSADGVPLMIDSGLEVLEDQSLRLCHIRNVTELNGATILLESAYSLGEAQTLQQTKLVHIKFQTTCQRRKVLQALEPWLEEDPQQQDRGDDTVYGHRSHLYYHHHEDAHFDVRAKKHGSYHRHVHLHHKVYEYHDDSGFHECRYDEATPRHHKCHHHRHHRIDTGSFRPRDDDLSRIARNFVLPIRLSRSGIW</sequence>
<dbReference type="Proteomes" id="UP001334248">
    <property type="component" value="Unassembled WGS sequence"/>
</dbReference>
<dbReference type="GeneID" id="90000990"/>
<organism evidence="2 3">
    <name type="scientific">Knufia obscura</name>
    <dbReference type="NCBI Taxonomy" id="1635080"/>
    <lineage>
        <taxon>Eukaryota</taxon>
        <taxon>Fungi</taxon>
        <taxon>Dikarya</taxon>
        <taxon>Ascomycota</taxon>
        <taxon>Pezizomycotina</taxon>
        <taxon>Eurotiomycetes</taxon>
        <taxon>Chaetothyriomycetidae</taxon>
        <taxon>Chaetothyriales</taxon>
        <taxon>Trichomeriaceae</taxon>
        <taxon>Knufia</taxon>
    </lineage>
</organism>
<dbReference type="EMBL" id="JAVHJV010000009">
    <property type="protein sequence ID" value="KAK5940123.1"/>
    <property type="molecule type" value="Genomic_DNA"/>
</dbReference>
<protein>
    <submittedName>
        <fullName evidence="2">Uncharacterized protein</fullName>
    </submittedName>
</protein>
<feature type="compositionally biased region" description="Polar residues" evidence="1">
    <location>
        <begin position="307"/>
        <end position="329"/>
    </location>
</feature>
<reference evidence="2 3" key="1">
    <citation type="journal article" date="2023" name="Res Sq">
        <title>Genomic and morphological characterization of Knufia obscura isolated from the Mars 2020 spacecraft assembly facility.</title>
        <authorList>
            <person name="Chander A.M."/>
            <person name="Teixeira M.M."/>
            <person name="Singh N.K."/>
            <person name="Williams M.P."/>
            <person name="Parker C.W."/>
            <person name="Leo P."/>
            <person name="Stajich J.E."/>
            <person name="Torok T."/>
            <person name="Tighe S."/>
            <person name="Mason C.E."/>
            <person name="Venkateswaran K."/>
        </authorList>
    </citation>
    <scope>NUCLEOTIDE SEQUENCE [LARGE SCALE GENOMIC DNA]</scope>
    <source>
        <strain evidence="2 3">CCFEE 5817</strain>
    </source>
</reference>
<evidence type="ECO:0000313" key="3">
    <source>
        <dbReference type="Proteomes" id="UP001334248"/>
    </source>
</evidence>
<dbReference type="RefSeq" id="XP_064728213.1">
    <property type="nucleotide sequence ID" value="XM_064875949.1"/>
</dbReference>
<feature type="compositionally biased region" description="Basic and acidic residues" evidence="1">
    <location>
        <begin position="273"/>
        <end position="284"/>
    </location>
</feature>